<dbReference type="SUPFAM" id="SSF81653">
    <property type="entry name" value="Calcium ATPase, transduction domain A"/>
    <property type="match status" value="1"/>
</dbReference>
<dbReference type="SFLD" id="SFLDS00003">
    <property type="entry name" value="Haloacid_Dehalogenase"/>
    <property type="match status" value="1"/>
</dbReference>
<comment type="caution">
    <text evidence="14">The sequence shown here is derived from an EMBL/GenBank/DDBJ whole genome shotgun (WGS) entry which is preliminary data.</text>
</comment>
<evidence type="ECO:0000256" key="5">
    <source>
        <dbReference type="ARBA" id="ARBA00022741"/>
    </source>
</evidence>
<dbReference type="InterPro" id="IPR006068">
    <property type="entry name" value="ATPase_P-typ_cation-transptr_C"/>
</dbReference>
<keyword evidence="5" id="KW-0547">Nucleotide-binding</keyword>
<keyword evidence="6" id="KW-0067">ATP-binding</keyword>
<dbReference type="GO" id="GO:0005524">
    <property type="term" value="F:ATP binding"/>
    <property type="evidence" value="ECO:0007669"/>
    <property type="project" value="UniProtKB-KW"/>
</dbReference>
<feature type="transmembrane region" description="Helical" evidence="12">
    <location>
        <begin position="889"/>
        <end position="908"/>
    </location>
</feature>
<dbReference type="SMART" id="SM00831">
    <property type="entry name" value="Cation_ATPase_N"/>
    <property type="match status" value="1"/>
</dbReference>
<feature type="domain" description="Cation-transporting P-type ATPase N-terminal" evidence="13">
    <location>
        <begin position="3"/>
        <end position="77"/>
    </location>
</feature>
<dbReference type="PRINTS" id="PR00120">
    <property type="entry name" value="HATPASE"/>
</dbReference>
<proteinExistence type="inferred from homology"/>
<dbReference type="SFLD" id="SFLDF00027">
    <property type="entry name" value="p-type_atpase"/>
    <property type="match status" value="1"/>
</dbReference>
<evidence type="ECO:0000256" key="10">
    <source>
        <dbReference type="ARBA" id="ARBA00023136"/>
    </source>
</evidence>
<evidence type="ECO:0000256" key="11">
    <source>
        <dbReference type="SAM" id="MobiDB-lite"/>
    </source>
</evidence>
<evidence type="ECO:0000256" key="12">
    <source>
        <dbReference type="SAM" id="Phobius"/>
    </source>
</evidence>
<dbReference type="SUPFAM" id="SSF81660">
    <property type="entry name" value="Metal cation-transporting ATPase, ATP-binding domain N"/>
    <property type="match status" value="1"/>
</dbReference>
<dbReference type="Gene3D" id="2.70.150.10">
    <property type="entry name" value="Calcium-transporting ATPase, cytoplasmic transduction domain A"/>
    <property type="match status" value="1"/>
</dbReference>
<feature type="compositionally biased region" description="Basic and acidic residues" evidence="11">
    <location>
        <begin position="27"/>
        <end position="40"/>
    </location>
</feature>
<dbReference type="SUPFAM" id="SSF81665">
    <property type="entry name" value="Calcium ATPase, transmembrane domain M"/>
    <property type="match status" value="1"/>
</dbReference>
<feature type="transmembrane region" description="Helical" evidence="12">
    <location>
        <begin position="92"/>
        <end position="112"/>
    </location>
</feature>
<keyword evidence="3 12" id="KW-0812">Transmembrane</keyword>
<dbReference type="PANTHER" id="PTHR24093">
    <property type="entry name" value="CATION TRANSPORTING ATPASE"/>
    <property type="match status" value="1"/>
</dbReference>
<evidence type="ECO:0000256" key="6">
    <source>
        <dbReference type="ARBA" id="ARBA00022840"/>
    </source>
</evidence>
<feature type="transmembrane region" description="Helical" evidence="12">
    <location>
        <begin position="793"/>
        <end position="812"/>
    </location>
</feature>
<dbReference type="InterPro" id="IPR004014">
    <property type="entry name" value="ATPase_P-typ_cation-transptr_N"/>
</dbReference>
<dbReference type="InterPro" id="IPR023214">
    <property type="entry name" value="HAD_sf"/>
</dbReference>
<dbReference type="Pfam" id="PF08282">
    <property type="entry name" value="Hydrolase_3"/>
    <property type="match status" value="1"/>
</dbReference>
<keyword evidence="10 12" id="KW-0472">Membrane</keyword>
<dbReference type="Gene3D" id="1.20.1110.10">
    <property type="entry name" value="Calcium-transporting ATPase, transmembrane domain"/>
    <property type="match status" value="1"/>
</dbReference>
<dbReference type="InterPro" id="IPR008250">
    <property type="entry name" value="ATPase_P-typ_transduc_dom_A_sf"/>
</dbReference>
<dbReference type="Pfam" id="PF00690">
    <property type="entry name" value="Cation_ATPase_N"/>
    <property type="match status" value="1"/>
</dbReference>
<dbReference type="FunFam" id="3.40.50.1000:FF:000001">
    <property type="entry name" value="Phospholipid-transporting ATPase IC"/>
    <property type="match status" value="1"/>
</dbReference>
<protein>
    <submittedName>
        <fullName evidence="14">Cation-transporting P-type ATPase</fullName>
    </submittedName>
</protein>
<evidence type="ECO:0000313" key="15">
    <source>
        <dbReference type="Proteomes" id="UP000824013"/>
    </source>
</evidence>
<dbReference type="EMBL" id="DXCM01000051">
    <property type="protein sequence ID" value="HIY92745.1"/>
    <property type="molecule type" value="Genomic_DNA"/>
</dbReference>
<evidence type="ECO:0000256" key="8">
    <source>
        <dbReference type="ARBA" id="ARBA00022967"/>
    </source>
</evidence>
<feature type="transmembrane region" description="Helical" evidence="12">
    <location>
        <begin position="712"/>
        <end position="729"/>
    </location>
</feature>
<evidence type="ECO:0000256" key="7">
    <source>
        <dbReference type="ARBA" id="ARBA00022842"/>
    </source>
</evidence>
<dbReference type="FunFam" id="3.40.50.1000:FF:000028">
    <property type="entry name" value="Calcium-transporting P-type ATPase, putative"/>
    <property type="match status" value="1"/>
</dbReference>
<dbReference type="Proteomes" id="UP000824013">
    <property type="component" value="Unassembled WGS sequence"/>
</dbReference>
<dbReference type="AlphaFoldDB" id="A0A9D2CN98"/>
<dbReference type="InterPro" id="IPR023298">
    <property type="entry name" value="ATPase_P-typ_TM_dom_sf"/>
</dbReference>
<keyword evidence="4" id="KW-0479">Metal-binding</keyword>
<dbReference type="GO" id="GO:0016887">
    <property type="term" value="F:ATP hydrolysis activity"/>
    <property type="evidence" value="ECO:0007669"/>
    <property type="project" value="InterPro"/>
</dbReference>
<dbReference type="Pfam" id="PF00122">
    <property type="entry name" value="E1-E2_ATPase"/>
    <property type="match status" value="1"/>
</dbReference>
<gene>
    <name evidence="14" type="ORF">H9820_07355</name>
</gene>
<comment type="subcellular location">
    <subcellularLocation>
        <location evidence="1">Membrane</location>
        <topology evidence="1">Multi-pass membrane protein</topology>
    </subcellularLocation>
</comment>
<dbReference type="Pfam" id="PF13246">
    <property type="entry name" value="Cation_ATPase"/>
    <property type="match status" value="1"/>
</dbReference>
<dbReference type="PROSITE" id="PS00154">
    <property type="entry name" value="ATPASE_E1_E2"/>
    <property type="match status" value="1"/>
</dbReference>
<dbReference type="SUPFAM" id="SSF56784">
    <property type="entry name" value="HAD-like"/>
    <property type="match status" value="1"/>
</dbReference>
<dbReference type="NCBIfam" id="TIGR01494">
    <property type="entry name" value="ATPase_P-type"/>
    <property type="match status" value="3"/>
</dbReference>
<organism evidence="14 15">
    <name type="scientific">Candidatus Companilactobacillus pullicola</name>
    <dbReference type="NCBI Taxonomy" id="2838523"/>
    <lineage>
        <taxon>Bacteria</taxon>
        <taxon>Bacillati</taxon>
        <taxon>Bacillota</taxon>
        <taxon>Bacilli</taxon>
        <taxon>Lactobacillales</taxon>
        <taxon>Lactobacillaceae</taxon>
        <taxon>Companilactobacillus</taxon>
    </lineage>
</organism>
<evidence type="ECO:0000256" key="4">
    <source>
        <dbReference type="ARBA" id="ARBA00022723"/>
    </source>
</evidence>
<dbReference type="SFLD" id="SFLDG00002">
    <property type="entry name" value="C1.7:_P-type_atpase_like"/>
    <property type="match status" value="1"/>
</dbReference>
<dbReference type="InterPro" id="IPR036412">
    <property type="entry name" value="HAD-like_sf"/>
</dbReference>
<dbReference type="Gene3D" id="3.40.1110.10">
    <property type="entry name" value="Calcium-transporting ATPase, cytoplasmic domain N"/>
    <property type="match status" value="1"/>
</dbReference>
<feature type="region of interest" description="Disordered" evidence="11">
    <location>
        <begin position="17"/>
        <end position="40"/>
    </location>
</feature>
<evidence type="ECO:0000259" key="13">
    <source>
        <dbReference type="SMART" id="SM00831"/>
    </source>
</evidence>
<reference evidence="14" key="1">
    <citation type="journal article" date="2021" name="PeerJ">
        <title>Extensive microbial diversity within the chicken gut microbiome revealed by metagenomics and culture.</title>
        <authorList>
            <person name="Gilroy R."/>
            <person name="Ravi A."/>
            <person name="Getino M."/>
            <person name="Pursley I."/>
            <person name="Horton D.L."/>
            <person name="Alikhan N.F."/>
            <person name="Baker D."/>
            <person name="Gharbi K."/>
            <person name="Hall N."/>
            <person name="Watson M."/>
            <person name="Adriaenssens E.M."/>
            <person name="Foster-Nyarko E."/>
            <person name="Jarju S."/>
            <person name="Secka A."/>
            <person name="Antonio M."/>
            <person name="Oren A."/>
            <person name="Chaudhuri R.R."/>
            <person name="La Ragione R."/>
            <person name="Hildebrand F."/>
            <person name="Pallen M.J."/>
        </authorList>
    </citation>
    <scope>NUCLEOTIDE SEQUENCE</scope>
    <source>
        <strain evidence="14">3204</strain>
    </source>
</reference>
<keyword evidence="7" id="KW-0460">Magnesium</keyword>
<name>A0A9D2CN98_9LACO</name>
<dbReference type="GO" id="GO:0005886">
    <property type="term" value="C:plasma membrane"/>
    <property type="evidence" value="ECO:0007669"/>
    <property type="project" value="TreeGrafter"/>
</dbReference>
<dbReference type="InterPro" id="IPR023299">
    <property type="entry name" value="ATPase_P-typ_cyto_dom_N"/>
</dbReference>
<feature type="transmembrane region" description="Helical" evidence="12">
    <location>
        <begin position="259"/>
        <end position="277"/>
    </location>
</feature>
<dbReference type="Gene3D" id="3.40.50.1000">
    <property type="entry name" value="HAD superfamily/HAD-like"/>
    <property type="match status" value="1"/>
</dbReference>
<evidence type="ECO:0000313" key="14">
    <source>
        <dbReference type="EMBL" id="HIY92745.1"/>
    </source>
</evidence>
<evidence type="ECO:0000256" key="2">
    <source>
        <dbReference type="ARBA" id="ARBA00005675"/>
    </source>
</evidence>
<evidence type="ECO:0000256" key="9">
    <source>
        <dbReference type="ARBA" id="ARBA00022989"/>
    </source>
</evidence>
<keyword evidence="8" id="KW-1278">Translocase</keyword>
<sequence length="917" mass="100284">MKQFYEQTKDEVLKQLSVNENTGLTDEQVKQSREKYGENKLPEKENDPYWKIFLRSFKEPIVIVLLGAVILSLASSVYAFQAQGDAEHGMESLYEAISILILIIINALLGFWQEVNAQKSLNALRQMNDRFVSAFRNSEWRQIPTNQVVVGDLLQVKIGDFVEADVRWITTDELQVNESHLTGESDAVSKNTKVIDKDVGIADRVNMGYSGSTVVNGQGVGIVVGIGTNTELGNIADLISSVEEKPSPLQNTISRLTRILMYFSGVIVILTLVIGILRAGELSVESITNILSTSIALAVSSIPDALPAVLSIVLTIGAAQMAKNKGLIKSLKSVETLGSTSYICSDKTGTLTQNKMTATRLYDGQYTYNVSGSGYSTTGKIETEDGIEAKPSTFLEGAVLCNESVIREEDGQVVPFGNPTDIALNVLGKKAGLTKDELLKTNTITRTFPFTSQRKMMSVVVKNDDGYRIYTKGAPDVLLSNCSNILLNNVQVTTQEALSKFLGIIDNFANDALRTISVGYRELTEDEAKNGTLESLETNLSLVGVAGIMDPPRPGVNESVNTLHDAGVSVVMITGDHANTARAIAYNLGIVDSKNAKVVSGSDIEKMTDDELYQTVVNTNVYARVAPEHKQRIVKQLQKHKQVVAMTGDGINDAPALRAADIGIAMGINGTDVTKDSADLILLDDQFTTIEKAVQSGRTVYANIKNFMRHELITNVAEILSLFLGLLFFNSRVGNVPAETPTLTALMVLWINMISDSVPSFALGYDVAEADIMKEKPRDPNESILANYTWSRVLIRGSAMGLLVYLSFIWSARSGMSVNETQTVAFLTLAFGQLWQVFDARSSYTLFRRNPFENHRLLLAVAFAAVTSILVTLIPLFHVVMGTATLPGWIYPVVIFVPALPTLILSALKELFKIKIW</sequence>
<keyword evidence="9 12" id="KW-1133">Transmembrane helix</keyword>
<dbReference type="InterPro" id="IPR059000">
    <property type="entry name" value="ATPase_P-type_domA"/>
</dbReference>
<reference evidence="14" key="2">
    <citation type="submission" date="2021-04" db="EMBL/GenBank/DDBJ databases">
        <authorList>
            <person name="Gilroy R."/>
        </authorList>
    </citation>
    <scope>NUCLEOTIDE SEQUENCE</scope>
    <source>
        <strain evidence="14">3204</strain>
    </source>
</reference>
<comment type="similarity">
    <text evidence="2">Belongs to the cation transport ATPase (P-type) (TC 3.A.3) family. Type IIA subfamily.</text>
</comment>
<dbReference type="InterPro" id="IPR018303">
    <property type="entry name" value="ATPase_P-typ_P_site"/>
</dbReference>
<dbReference type="PRINTS" id="PR00119">
    <property type="entry name" value="CATATPASE"/>
</dbReference>
<accession>A0A9D2CN98</accession>
<feature type="transmembrane region" description="Helical" evidence="12">
    <location>
        <begin position="61"/>
        <end position="80"/>
    </location>
</feature>
<dbReference type="InterPro" id="IPR044492">
    <property type="entry name" value="P_typ_ATPase_HD_dom"/>
</dbReference>
<evidence type="ECO:0000256" key="1">
    <source>
        <dbReference type="ARBA" id="ARBA00004141"/>
    </source>
</evidence>
<dbReference type="GO" id="GO:0005388">
    <property type="term" value="F:P-type calcium transporter activity"/>
    <property type="evidence" value="ECO:0007669"/>
    <property type="project" value="TreeGrafter"/>
</dbReference>
<dbReference type="GO" id="GO:0046872">
    <property type="term" value="F:metal ion binding"/>
    <property type="evidence" value="ECO:0007669"/>
    <property type="project" value="UniProtKB-KW"/>
</dbReference>
<dbReference type="PANTHER" id="PTHR24093:SF506">
    <property type="entry name" value="CATION-TRANSPORTING ATPASE PMA1"/>
    <property type="match status" value="1"/>
</dbReference>
<evidence type="ECO:0000256" key="3">
    <source>
        <dbReference type="ARBA" id="ARBA00022692"/>
    </source>
</evidence>
<dbReference type="Pfam" id="PF00689">
    <property type="entry name" value="Cation_ATPase_C"/>
    <property type="match status" value="1"/>
</dbReference>
<feature type="transmembrane region" description="Helical" evidence="12">
    <location>
        <begin position="297"/>
        <end position="319"/>
    </location>
</feature>
<dbReference type="InterPro" id="IPR001757">
    <property type="entry name" value="P_typ_ATPase"/>
</dbReference>
<feature type="transmembrane region" description="Helical" evidence="12">
    <location>
        <begin position="856"/>
        <end position="877"/>
    </location>
</feature>